<feature type="transmembrane region" description="Helical" evidence="6">
    <location>
        <begin position="66"/>
        <end position="85"/>
    </location>
</feature>
<evidence type="ECO:0000313" key="7">
    <source>
        <dbReference type="EMBL" id="KYD08519.1"/>
    </source>
</evidence>
<evidence type="ECO:0000256" key="1">
    <source>
        <dbReference type="ARBA" id="ARBA00004651"/>
    </source>
</evidence>
<accession>A0A150L916</accession>
<feature type="transmembrane region" description="Helical" evidence="6">
    <location>
        <begin position="39"/>
        <end position="59"/>
    </location>
</feature>
<evidence type="ECO:0000256" key="3">
    <source>
        <dbReference type="ARBA" id="ARBA00022692"/>
    </source>
</evidence>
<dbReference type="Pfam" id="PF01810">
    <property type="entry name" value="LysE"/>
    <property type="match status" value="1"/>
</dbReference>
<keyword evidence="2" id="KW-1003">Cell membrane</keyword>
<keyword evidence="4 6" id="KW-1133">Transmembrane helix</keyword>
<organism evidence="7 8">
    <name type="scientific">Heyndrickxia sporothermodurans</name>
    <dbReference type="NCBI Taxonomy" id="46224"/>
    <lineage>
        <taxon>Bacteria</taxon>
        <taxon>Bacillati</taxon>
        <taxon>Bacillota</taxon>
        <taxon>Bacilli</taxon>
        <taxon>Bacillales</taxon>
        <taxon>Bacillaceae</taxon>
        <taxon>Heyndrickxia</taxon>
    </lineage>
</organism>
<evidence type="ECO:0000256" key="5">
    <source>
        <dbReference type="ARBA" id="ARBA00023136"/>
    </source>
</evidence>
<keyword evidence="3 6" id="KW-0812">Transmembrane</keyword>
<dbReference type="STRING" id="46224.B4102_2796"/>
<proteinExistence type="predicted"/>
<evidence type="ECO:0000313" key="8">
    <source>
        <dbReference type="Proteomes" id="UP000075666"/>
    </source>
</evidence>
<sequence>MSVFFSYIILGISLAAPIGPINAAQLDKGIKNGFLHSWVLGIGAMTADIFYMLCVYFWIRKLFGGTYFKDFSLFIWLFCFNLHWYRKYVCCKKPFFY</sequence>
<dbReference type="GO" id="GO:0005886">
    <property type="term" value="C:plasma membrane"/>
    <property type="evidence" value="ECO:0007669"/>
    <property type="project" value="UniProtKB-SubCell"/>
</dbReference>
<name>A0A150L916_9BACI</name>
<dbReference type="EMBL" id="LQYN01000031">
    <property type="protein sequence ID" value="KYD08519.1"/>
    <property type="molecule type" value="Genomic_DNA"/>
</dbReference>
<dbReference type="Proteomes" id="UP000075666">
    <property type="component" value="Unassembled WGS sequence"/>
</dbReference>
<evidence type="ECO:0008006" key="9">
    <source>
        <dbReference type="Google" id="ProtNLM"/>
    </source>
</evidence>
<comment type="subcellular location">
    <subcellularLocation>
        <location evidence="1">Cell membrane</location>
        <topology evidence="1">Multi-pass membrane protein</topology>
    </subcellularLocation>
</comment>
<protein>
    <recommendedName>
        <fullName evidence="9">Amino acid transporter</fullName>
    </recommendedName>
</protein>
<reference evidence="7 8" key="1">
    <citation type="submission" date="2016-01" db="EMBL/GenBank/DDBJ databases">
        <title>Genome Sequences of Twelve Sporeforming Bacillus Species Isolated from Foods.</title>
        <authorList>
            <person name="Berendsen E.M."/>
            <person name="Wells-Bennik M.H."/>
            <person name="Krawcyk A.O."/>
            <person name="De Jong A."/>
            <person name="Holsappel S."/>
            <person name="Eijlander R.T."/>
            <person name="Kuipers O.P."/>
        </authorList>
    </citation>
    <scope>NUCLEOTIDE SEQUENCE [LARGE SCALE GENOMIC DNA]</scope>
    <source>
        <strain evidence="7 8">B4102</strain>
    </source>
</reference>
<dbReference type="GO" id="GO:0006865">
    <property type="term" value="P:amino acid transport"/>
    <property type="evidence" value="ECO:0007669"/>
    <property type="project" value="InterPro"/>
</dbReference>
<evidence type="ECO:0000256" key="4">
    <source>
        <dbReference type="ARBA" id="ARBA00022989"/>
    </source>
</evidence>
<comment type="caution">
    <text evidence="7">The sequence shown here is derived from an EMBL/GenBank/DDBJ whole genome shotgun (WGS) entry which is preliminary data.</text>
</comment>
<evidence type="ECO:0000256" key="2">
    <source>
        <dbReference type="ARBA" id="ARBA00022475"/>
    </source>
</evidence>
<keyword evidence="8" id="KW-1185">Reference proteome</keyword>
<gene>
    <name evidence="7" type="ORF">B4102_2796</name>
</gene>
<dbReference type="PATRIC" id="fig|46224.3.peg.2367"/>
<keyword evidence="5 6" id="KW-0472">Membrane</keyword>
<dbReference type="AlphaFoldDB" id="A0A150L916"/>
<evidence type="ECO:0000256" key="6">
    <source>
        <dbReference type="SAM" id="Phobius"/>
    </source>
</evidence>
<dbReference type="InterPro" id="IPR001123">
    <property type="entry name" value="LeuE-type"/>
</dbReference>